<dbReference type="OrthoDB" id="8911154at2759"/>
<comment type="caution">
    <text evidence="1">The sequence shown here is derived from an EMBL/GenBank/DDBJ whole genome shotgun (WGS) entry which is preliminary data.</text>
</comment>
<evidence type="ECO:0000313" key="1">
    <source>
        <dbReference type="EMBL" id="KAJ8369395.1"/>
    </source>
</evidence>
<protein>
    <submittedName>
        <fullName evidence="1">Uncharacterized protein</fullName>
    </submittedName>
</protein>
<proteinExistence type="predicted"/>
<gene>
    <name evidence="1" type="ORF">SKAU_G00094230</name>
</gene>
<dbReference type="AlphaFoldDB" id="A0A9Q1FXA3"/>
<name>A0A9Q1FXA3_SYNKA</name>
<dbReference type="Proteomes" id="UP001152622">
    <property type="component" value="Chromosome 3"/>
</dbReference>
<sequence length="82" mass="9086">MDRTPKETEELVLLQAGMGRRTITLPEGAEHFEPDADFIMSSCAVVDSEKGSARERAEVEIIKESSKCMQPVRRATNFASPC</sequence>
<keyword evidence="2" id="KW-1185">Reference proteome</keyword>
<evidence type="ECO:0000313" key="2">
    <source>
        <dbReference type="Proteomes" id="UP001152622"/>
    </source>
</evidence>
<organism evidence="1 2">
    <name type="scientific">Synaphobranchus kaupii</name>
    <name type="common">Kaup's arrowtooth eel</name>
    <dbReference type="NCBI Taxonomy" id="118154"/>
    <lineage>
        <taxon>Eukaryota</taxon>
        <taxon>Metazoa</taxon>
        <taxon>Chordata</taxon>
        <taxon>Craniata</taxon>
        <taxon>Vertebrata</taxon>
        <taxon>Euteleostomi</taxon>
        <taxon>Actinopterygii</taxon>
        <taxon>Neopterygii</taxon>
        <taxon>Teleostei</taxon>
        <taxon>Anguilliformes</taxon>
        <taxon>Synaphobranchidae</taxon>
        <taxon>Synaphobranchus</taxon>
    </lineage>
</organism>
<reference evidence="1" key="1">
    <citation type="journal article" date="2023" name="Science">
        <title>Genome structures resolve the early diversification of teleost fishes.</title>
        <authorList>
            <person name="Parey E."/>
            <person name="Louis A."/>
            <person name="Montfort J."/>
            <person name="Bouchez O."/>
            <person name="Roques C."/>
            <person name="Iampietro C."/>
            <person name="Lluch J."/>
            <person name="Castinel A."/>
            <person name="Donnadieu C."/>
            <person name="Desvignes T."/>
            <person name="Floi Bucao C."/>
            <person name="Jouanno E."/>
            <person name="Wen M."/>
            <person name="Mejri S."/>
            <person name="Dirks R."/>
            <person name="Jansen H."/>
            <person name="Henkel C."/>
            <person name="Chen W.J."/>
            <person name="Zahm M."/>
            <person name="Cabau C."/>
            <person name="Klopp C."/>
            <person name="Thompson A.W."/>
            <person name="Robinson-Rechavi M."/>
            <person name="Braasch I."/>
            <person name="Lecointre G."/>
            <person name="Bobe J."/>
            <person name="Postlethwait J.H."/>
            <person name="Berthelot C."/>
            <person name="Roest Crollius H."/>
            <person name="Guiguen Y."/>
        </authorList>
    </citation>
    <scope>NUCLEOTIDE SEQUENCE</scope>
    <source>
        <strain evidence="1">WJC10195</strain>
    </source>
</reference>
<accession>A0A9Q1FXA3</accession>
<dbReference type="EMBL" id="JAINUF010000003">
    <property type="protein sequence ID" value="KAJ8369395.1"/>
    <property type="molecule type" value="Genomic_DNA"/>
</dbReference>